<gene>
    <name evidence="2" type="ORF">METZ01_LOCUS30082</name>
</gene>
<dbReference type="InterPro" id="IPR004682">
    <property type="entry name" value="TRAP_DctP"/>
</dbReference>
<accession>A0A381QE24</accession>
<dbReference type="GO" id="GO:0030246">
    <property type="term" value="F:carbohydrate binding"/>
    <property type="evidence" value="ECO:0007669"/>
    <property type="project" value="TreeGrafter"/>
</dbReference>
<dbReference type="Gene3D" id="3.40.190.170">
    <property type="entry name" value="Bacterial extracellular solute-binding protein, family 7"/>
    <property type="match status" value="1"/>
</dbReference>
<organism evidence="2">
    <name type="scientific">marine metagenome</name>
    <dbReference type="NCBI Taxonomy" id="408172"/>
    <lineage>
        <taxon>unclassified sequences</taxon>
        <taxon>metagenomes</taxon>
        <taxon>ecological metagenomes</taxon>
    </lineage>
</organism>
<dbReference type="GO" id="GO:0030288">
    <property type="term" value="C:outer membrane-bounded periplasmic space"/>
    <property type="evidence" value="ECO:0007669"/>
    <property type="project" value="InterPro"/>
</dbReference>
<dbReference type="NCBIfam" id="TIGR00787">
    <property type="entry name" value="dctP"/>
    <property type="match status" value="1"/>
</dbReference>
<reference evidence="2" key="1">
    <citation type="submission" date="2018-05" db="EMBL/GenBank/DDBJ databases">
        <authorList>
            <person name="Lanie J.A."/>
            <person name="Ng W.-L."/>
            <person name="Kazmierczak K.M."/>
            <person name="Andrzejewski T.M."/>
            <person name="Davidsen T.M."/>
            <person name="Wayne K.J."/>
            <person name="Tettelin H."/>
            <person name="Glass J.I."/>
            <person name="Rusch D."/>
            <person name="Podicherti R."/>
            <person name="Tsui H.-C.T."/>
            <person name="Winkler M.E."/>
        </authorList>
    </citation>
    <scope>NUCLEOTIDE SEQUENCE</scope>
</reference>
<protein>
    <submittedName>
        <fullName evidence="2">Uncharacterized protein</fullName>
    </submittedName>
</protein>
<sequence length="326" mass="35793">MVYIGILRLLLILALSGSACAHSSEDVRVLKLAHGLAVDHPVHHAITYMADEVSRLSSGTLRIDIYPSEQLGSEREILELVQLGIIAMAKSSSAPIESFVPAMQVFGLPYLFRDANHLWNVLEGPVGEEILEAGVTRGLKGLCYYDAGARSFYTTTKPIHQPSDLKGLKIRVQKSVMAMETVKALGGSPTPIDWGELYSALDQGIVDGAENNSPSFFVSRHYEISRYYSLDEHARPPDVLVINPAIWKSLSADHRQVLDQAVSASVEFQRNLWAEREAENLASIEAAGVTVIRPDQQAFINAVQPLWATYEGSAIGMLVNRVRAVQ</sequence>
<dbReference type="EMBL" id="UINC01001308">
    <property type="protein sequence ID" value="SUZ77228.1"/>
    <property type="molecule type" value="Genomic_DNA"/>
</dbReference>
<keyword evidence="1" id="KW-0732">Signal</keyword>
<dbReference type="PANTHER" id="PTHR33376:SF2">
    <property type="entry name" value="DICARBOXYLATE-BINDING PERIPLASMIC PROTEIN"/>
    <property type="match status" value="1"/>
</dbReference>
<name>A0A381QE24_9ZZZZ</name>
<dbReference type="InterPro" id="IPR018389">
    <property type="entry name" value="DctP_fam"/>
</dbReference>
<dbReference type="NCBIfam" id="NF037995">
    <property type="entry name" value="TRAP_S1"/>
    <property type="match status" value="1"/>
</dbReference>
<evidence type="ECO:0000313" key="2">
    <source>
        <dbReference type="EMBL" id="SUZ77228.1"/>
    </source>
</evidence>
<dbReference type="PANTHER" id="PTHR33376">
    <property type="match status" value="1"/>
</dbReference>
<dbReference type="CDD" id="cd13671">
    <property type="entry name" value="PBP2_TRAP_SBP_like_3"/>
    <property type="match status" value="1"/>
</dbReference>
<dbReference type="GO" id="GO:0055085">
    <property type="term" value="P:transmembrane transport"/>
    <property type="evidence" value="ECO:0007669"/>
    <property type="project" value="InterPro"/>
</dbReference>
<dbReference type="Pfam" id="PF03480">
    <property type="entry name" value="DctP"/>
    <property type="match status" value="1"/>
</dbReference>
<dbReference type="PIRSF" id="PIRSF006470">
    <property type="entry name" value="DctB"/>
    <property type="match status" value="1"/>
</dbReference>
<proteinExistence type="predicted"/>
<dbReference type="InterPro" id="IPR038404">
    <property type="entry name" value="TRAP_DctP_sf"/>
</dbReference>
<evidence type="ECO:0000256" key="1">
    <source>
        <dbReference type="ARBA" id="ARBA00022729"/>
    </source>
</evidence>
<dbReference type="AlphaFoldDB" id="A0A381QE24"/>